<evidence type="ECO:0000256" key="1">
    <source>
        <dbReference type="SAM" id="MobiDB-lite"/>
    </source>
</evidence>
<dbReference type="AlphaFoldDB" id="A0AAW0STT8"/>
<accession>A0AAW0STT8</accession>
<feature type="compositionally biased region" description="Pro residues" evidence="1">
    <location>
        <begin position="75"/>
        <end position="88"/>
    </location>
</feature>
<comment type="caution">
    <text evidence="2">The sequence shown here is derived from an EMBL/GenBank/DDBJ whole genome shotgun (WGS) entry which is preliminary data.</text>
</comment>
<sequence length="237" mass="24081">MEGGGGGGGGGGGSWSSSICGGSSITVGTGALTAAQQLVRGVEQLLDAEMADLRRRTAAASSRIRLLGRTEDPPHSAPSPAAPTPAPTPSILEKDGPGHSHARLKPPRAVRPGPGEGGRARSEPPLAAEEGLYRARSCPGLPRSAGAQEEAGPLPDVQLVRLRGPRGEAPRAPPLNRYSCGALDGPPPPAAAAASATFESCPDFGSLRQCVRRGDSHHSSSSSISSTHSFTRLLQVS</sequence>
<protein>
    <submittedName>
        <fullName evidence="2">Uncharacterized protein</fullName>
    </submittedName>
</protein>
<evidence type="ECO:0000313" key="3">
    <source>
        <dbReference type="Proteomes" id="UP001487740"/>
    </source>
</evidence>
<feature type="compositionally biased region" description="Low complexity" evidence="1">
    <location>
        <begin position="219"/>
        <end position="229"/>
    </location>
</feature>
<name>A0AAW0STT8_SCYPA</name>
<feature type="compositionally biased region" description="Gly residues" evidence="1">
    <location>
        <begin position="1"/>
        <end position="14"/>
    </location>
</feature>
<organism evidence="2 3">
    <name type="scientific">Scylla paramamosain</name>
    <name type="common">Mud crab</name>
    <dbReference type="NCBI Taxonomy" id="85552"/>
    <lineage>
        <taxon>Eukaryota</taxon>
        <taxon>Metazoa</taxon>
        <taxon>Ecdysozoa</taxon>
        <taxon>Arthropoda</taxon>
        <taxon>Crustacea</taxon>
        <taxon>Multicrustacea</taxon>
        <taxon>Malacostraca</taxon>
        <taxon>Eumalacostraca</taxon>
        <taxon>Eucarida</taxon>
        <taxon>Decapoda</taxon>
        <taxon>Pleocyemata</taxon>
        <taxon>Brachyura</taxon>
        <taxon>Eubrachyura</taxon>
        <taxon>Portunoidea</taxon>
        <taxon>Portunidae</taxon>
        <taxon>Portuninae</taxon>
        <taxon>Scylla</taxon>
    </lineage>
</organism>
<feature type="compositionally biased region" description="Low complexity" evidence="1">
    <location>
        <begin position="58"/>
        <end position="67"/>
    </location>
</feature>
<feature type="region of interest" description="Disordered" evidence="1">
    <location>
        <begin position="212"/>
        <end position="237"/>
    </location>
</feature>
<dbReference type="EMBL" id="JARAKH010000046">
    <property type="protein sequence ID" value="KAK8378207.1"/>
    <property type="molecule type" value="Genomic_DNA"/>
</dbReference>
<keyword evidence="3" id="KW-1185">Reference proteome</keyword>
<evidence type="ECO:0000313" key="2">
    <source>
        <dbReference type="EMBL" id="KAK8378207.1"/>
    </source>
</evidence>
<gene>
    <name evidence="2" type="ORF">O3P69_018882</name>
</gene>
<feature type="region of interest" description="Disordered" evidence="1">
    <location>
        <begin position="1"/>
        <end position="26"/>
    </location>
</feature>
<feature type="region of interest" description="Disordered" evidence="1">
    <location>
        <begin position="55"/>
        <end position="194"/>
    </location>
</feature>
<reference evidence="2 3" key="1">
    <citation type="submission" date="2023-03" db="EMBL/GenBank/DDBJ databases">
        <title>High-quality genome of Scylla paramamosain provides insights in environmental adaptation.</title>
        <authorList>
            <person name="Zhang L."/>
        </authorList>
    </citation>
    <scope>NUCLEOTIDE SEQUENCE [LARGE SCALE GENOMIC DNA]</scope>
    <source>
        <strain evidence="2">LZ_2023a</strain>
        <tissue evidence="2">Muscle</tissue>
    </source>
</reference>
<proteinExistence type="predicted"/>
<feature type="compositionally biased region" description="Low complexity" evidence="1">
    <location>
        <begin position="15"/>
        <end position="26"/>
    </location>
</feature>
<dbReference type="Proteomes" id="UP001487740">
    <property type="component" value="Unassembled WGS sequence"/>
</dbReference>